<reference evidence="3" key="1">
    <citation type="journal article" date="2023" name="G3 (Bethesda)">
        <title>A reference genome for the long-term kleptoplast-retaining sea slug Elysia crispata morphotype clarki.</title>
        <authorList>
            <person name="Eastman K.E."/>
            <person name="Pendleton A.L."/>
            <person name="Shaikh M.A."/>
            <person name="Suttiyut T."/>
            <person name="Ogas R."/>
            <person name="Tomko P."/>
            <person name="Gavelis G."/>
            <person name="Widhalm J.R."/>
            <person name="Wisecaver J.H."/>
        </authorList>
    </citation>
    <scope>NUCLEOTIDE SEQUENCE</scope>
    <source>
        <strain evidence="3">ECLA1</strain>
    </source>
</reference>
<evidence type="ECO:0000313" key="4">
    <source>
        <dbReference type="Proteomes" id="UP001283361"/>
    </source>
</evidence>
<keyword evidence="4" id="KW-1185">Reference proteome</keyword>
<dbReference type="GO" id="GO:0030198">
    <property type="term" value="P:extracellular matrix organization"/>
    <property type="evidence" value="ECO:0007669"/>
    <property type="project" value="TreeGrafter"/>
</dbReference>
<dbReference type="InterPro" id="IPR000782">
    <property type="entry name" value="FAS1_domain"/>
</dbReference>
<protein>
    <recommendedName>
        <fullName evidence="2">FAS1 domain-containing protein</fullName>
    </recommendedName>
</protein>
<comment type="caution">
    <text evidence="3">The sequence shown here is derived from an EMBL/GenBank/DDBJ whole genome shotgun (WGS) entry which is preliminary data.</text>
</comment>
<dbReference type="GO" id="GO:0050839">
    <property type="term" value="F:cell adhesion molecule binding"/>
    <property type="evidence" value="ECO:0007669"/>
    <property type="project" value="TreeGrafter"/>
</dbReference>
<dbReference type="GO" id="GO:0031012">
    <property type="term" value="C:extracellular matrix"/>
    <property type="evidence" value="ECO:0007669"/>
    <property type="project" value="TreeGrafter"/>
</dbReference>
<feature type="chain" id="PRO_5041907159" description="FAS1 domain-containing protein" evidence="1">
    <location>
        <begin position="20"/>
        <end position="186"/>
    </location>
</feature>
<dbReference type="GO" id="GO:0007155">
    <property type="term" value="P:cell adhesion"/>
    <property type="evidence" value="ECO:0007669"/>
    <property type="project" value="TreeGrafter"/>
</dbReference>
<dbReference type="PANTHER" id="PTHR10900:SF77">
    <property type="entry name" value="FI19380P1"/>
    <property type="match status" value="1"/>
</dbReference>
<evidence type="ECO:0000313" key="3">
    <source>
        <dbReference type="EMBL" id="KAK3756179.1"/>
    </source>
</evidence>
<dbReference type="InterPro" id="IPR036378">
    <property type="entry name" value="FAS1_dom_sf"/>
</dbReference>
<accession>A0AAE1D3P0</accession>
<dbReference type="PROSITE" id="PS50213">
    <property type="entry name" value="FAS1"/>
    <property type="match status" value="1"/>
</dbReference>
<evidence type="ECO:0000259" key="2">
    <source>
        <dbReference type="PROSITE" id="PS50213"/>
    </source>
</evidence>
<dbReference type="EMBL" id="JAWDGP010005542">
    <property type="protein sequence ID" value="KAK3756179.1"/>
    <property type="molecule type" value="Genomic_DNA"/>
</dbReference>
<proteinExistence type="predicted"/>
<feature type="signal peptide" evidence="1">
    <location>
        <begin position="1"/>
        <end position="19"/>
    </location>
</feature>
<dbReference type="Gene3D" id="2.30.180.10">
    <property type="entry name" value="FAS1 domain"/>
    <property type="match status" value="1"/>
</dbReference>
<gene>
    <name evidence="3" type="ORF">RRG08_064285</name>
</gene>
<dbReference type="SUPFAM" id="SSF82153">
    <property type="entry name" value="FAS1 domain"/>
    <property type="match status" value="1"/>
</dbReference>
<feature type="domain" description="FAS1" evidence="2">
    <location>
        <begin position="77"/>
        <end position="186"/>
    </location>
</feature>
<name>A0AAE1D3P0_9GAST</name>
<dbReference type="PANTHER" id="PTHR10900">
    <property type="entry name" value="PERIOSTIN-RELATED"/>
    <property type="match status" value="1"/>
</dbReference>
<keyword evidence="1" id="KW-0732">Signal</keyword>
<dbReference type="Proteomes" id="UP001283361">
    <property type="component" value="Unassembled WGS sequence"/>
</dbReference>
<dbReference type="InterPro" id="IPR050904">
    <property type="entry name" value="Adhesion/Biosynth-related"/>
</dbReference>
<sequence>MDVLAVIFVLGLTAGSCVALSHGVDIIDNVKKMVLEYRSSMRDSDSKHAGKIEAVPYDSLTVRQFQESVLRADEGEATDSIPGVAGKLGLTELVDLMIKASLKHALESAGPFTLFGPTNDAFSSLPNWVKKQISNATVLADVLKFHVLSGKVSSKSLSNEVQVATVEGRKLRINLYSKHRKAVVRS</sequence>
<dbReference type="AlphaFoldDB" id="A0AAE1D3P0"/>
<organism evidence="3 4">
    <name type="scientific">Elysia crispata</name>
    <name type="common">lettuce slug</name>
    <dbReference type="NCBI Taxonomy" id="231223"/>
    <lineage>
        <taxon>Eukaryota</taxon>
        <taxon>Metazoa</taxon>
        <taxon>Spiralia</taxon>
        <taxon>Lophotrochozoa</taxon>
        <taxon>Mollusca</taxon>
        <taxon>Gastropoda</taxon>
        <taxon>Heterobranchia</taxon>
        <taxon>Euthyneura</taxon>
        <taxon>Panpulmonata</taxon>
        <taxon>Sacoglossa</taxon>
        <taxon>Placobranchoidea</taxon>
        <taxon>Plakobranchidae</taxon>
        <taxon>Elysia</taxon>
    </lineage>
</organism>
<dbReference type="Pfam" id="PF02469">
    <property type="entry name" value="Fasciclin"/>
    <property type="match status" value="1"/>
</dbReference>
<evidence type="ECO:0000256" key="1">
    <source>
        <dbReference type="SAM" id="SignalP"/>
    </source>
</evidence>
<dbReference type="GO" id="GO:0005615">
    <property type="term" value="C:extracellular space"/>
    <property type="evidence" value="ECO:0007669"/>
    <property type="project" value="TreeGrafter"/>
</dbReference>